<evidence type="ECO:0000313" key="4">
    <source>
        <dbReference type="Proteomes" id="UP000828390"/>
    </source>
</evidence>
<evidence type="ECO:0000313" key="3">
    <source>
        <dbReference type="EMBL" id="KAH3798677.1"/>
    </source>
</evidence>
<feature type="transmembrane region" description="Helical" evidence="1">
    <location>
        <begin position="162"/>
        <end position="181"/>
    </location>
</feature>
<sequence length="233" mass="26372">MNPKSMLKWVWLTVCFRQVSNIDIAVGYVQMAENSIAVPIECTSNDGISFLYIKREGATGTLKTIAERDAQLGSCYLLDTTANEQNYAAAYTSVGCILFIKNLTDETYGTYICCELYSPSICVNTTIIPNPNINDNSVKDFVKANLSNLHEYEMNPSYTGDLIFVSIVSFCFGAFGAWLGYRWYLYHRKKCCCKNRQKFPIYAWKVVEGWRKEVTARGPDYGYENTEQGLNGT</sequence>
<feature type="signal peptide" evidence="2">
    <location>
        <begin position="1"/>
        <end position="21"/>
    </location>
</feature>
<reference evidence="3" key="1">
    <citation type="journal article" date="2019" name="bioRxiv">
        <title>The Genome of the Zebra Mussel, Dreissena polymorpha: A Resource for Invasive Species Research.</title>
        <authorList>
            <person name="McCartney M.A."/>
            <person name="Auch B."/>
            <person name="Kono T."/>
            <person name="Mallez S."/>
            <person name="Zhang Y."/>
            <person name="Obille A."/>
            <person name="Becker A."/>
            <person name="Abrahante J.E."/>
            <person name="Garbe J."/>
            <person name="Badalamenti J.P."/>
            <person name="Herman A."/>
            <person name="Mangelson H."/>
            <person name="Liachko I."/>
            <person name="Sullivan S."/>
            <person name="Sone E.D."/>
            <person name="Koren S."/>
            <person name="Silverstein K.A.T."/>
            <person name="Beckman K.B."/>
            <person name="Gohl D.M."/>
        </authorList>
    </citation>
    <scope>NUCLEOTIDE SEQUENCE</scope>
    <source>
        <strain evidence="3">Duluth1</strain>
        <tissue evidence="3">Whole animal</tissue>
    </source>
</reference>
<protein>
    <submittedName>
        <fullName evidence="3">Uncharacterized protein</fullName>
    </submittedName>
</protein>
<dbReference type="EMBL" id="JAIWYP010000007">
    <property type="protein sequence ID" value="KAH3798677.1"/>
    <property type="molecule type" value="Genomic_DNA"/>
</dbReference>
<keyword evidence="4" id="KW-1185">Reference proteome</keyword>
<gene>
    <name evidence="3" type="ORF">DPMN_152279</name>
</gene>
<comment type="caution">
    <text evidence="3">The sequence shown here is derived from an EMBL/GenBank/DDBJ whole genome shotgun (WGS) entry which is preliminary data.</text>
</comment>
<reference evidence="3" key="2">
    <citation type="submission" date="2020-11" db="EMBL/GenBank/DDBJ databases">
        <authorList>
            <person name="McCartney M.A."/>
            <person name="Auch B."/>
            <person name="Kono T."/>
            <person name="Mallez S."/>
            <person name="Becker A."/>
            <person name="Gohl D.M."/>
            <person name="Silverstein K.A.T."/>
            <person name="Koren S."/>
            <person name="Bechman K.B."/>
            <person name="Herman A."/>
            <person name="Abrahante J.E."/>
            <person name="Garbe J."/>
        </authorList>
    </citation>
    <scope>NUCLEOTIDE SEQUENCE</scope>
    <source>
        <strain evidence="3">Duluth1</strain>
        <tissue evidence="3">Whole animal</tissue>
    </source>
</reference>
<keyword evidence="2" id="KW-0732">Signal</keyword>
<evidence type="ECO:0000256" key="2">
    <source>
        <dbReference type="SAM" id="SignalP"/>
    </source>
</evidence>
<name>A0A9D4FMR2_DREPO</name>
<organism evidence="3 4">
    <name type="scientific">Dreissena polymorpha</name>
    <name type="common">Zebra mussel</name>
    <name type="synonym">Mytilus polymorpha</name>
    <dbReference type="NCBI Taxonomy" id="45954"/>
    <lineage>
        <taxon>Eukaryota</taxon>
        <taxon>Metazoa</taxon>
        <taxon>Spiralia</taxon>
        <taxon>Lophotrochozoa</taxon>
        <taxon>Mollusca</taxon>
        <taxon>Bivalvia</taxon>
        <taxon>Autobranchia</taxon>
        <taxon>Heteroconchia</taxon>
        <taxon>Euheterodonta</taxon>
        <taxon>Imparidentia</taxon>
        <taxon>Neoheterodontei</taxon>
        <taxon>Myida</taxon>
        <taxon>Dreissenoidea</taxon>
        <taxon>Dreissenidae</taxon>
        <taxon>Dreissena</taxon>
    </lineage>
</organism>
<evidence type="ECO:0000256" key="1">
    <source>
        <dbReference type="SAM" id="Phobius"/>
    </source>
</evidence>
<keyword evidence="1" id="KW-0472">Membrane</keyword>
<dbReference type="AlphaFoldDB" id="A0A9D4FMR2"/>
<feature type="chain" id="PRO_5038527959" evidence="2">
    <location>
        <begin position="22"/>
        <end position="233"/>
    </location>
</feature>
<keyword evidence="1" id="KW-1133">Transmembrane helix</keyword>
<keyword evidence="1" id="KW-0812">Transmembrane</keyword>
<dbReference type="Proteomes" id="UP000828390">
    <property type="component" value="Unassembled WGS sequence"/>
</dbReference>
<proteinExistence type="predicted"/>
<accession>A0A9D4FMR2</accession>